<dbReference type="SUPFAM" id="SSF52540">
    <property type="entry name" value="P-loop containing nucleoside triphosphate hydrolases"/>
    <property type="match status" value="1"/>
</dbReference>
<dbReference type="InterPro" id="IPR027417">
    <property type="entry name" value="P-loop_NTPase"/>
</dbReference>
<protein>
    <recommendedName>
        <fullName evidence="1">ATPase AAA-type core domain-containing protein</fullName>
    </recommendedName>
</protein>
<dbReference type="AlphaFoldDB" id="A0A327NDX1"/>
<proteinExistence type="predicted"/>
<feature type="domain" description="ATPase AAA-type core" evidence="1">
    <location>
        <begin position="557"/>
        <end position="634"/>
    </location>
</feature>
<dbReference type="InterPro" id="IPR051396">
    <property type="entry name" value="Bact_Antivir_Def_Nuclease"/>
</dbReference>
<accession>A0A327NDX1</accession>
<organism evidence="2 3">
    <name type="scientific">Pseudomonas fluorescens</name>
    <dbReference type="NCBI Taxonomy" id="294"/>
    <lineage>
        <taxon>Bacteria</taxon>
        <taxon>Pseudomonadati</taxon>
        <taxon>Pseudomonadota</taxon>
        <taxon>Gammaproteobacteria</taxon>
        <taxon>Pseudomonadales</taxon>
        <taxon>Pseudomonadaceae</taxon>
        <taxon>Pseudomonas</taxon>
    </lineage>
</organism>
<dbReference type="InterPro" id="IPR003959">
    <property type="entry name" value="ATPase_AAA_core"/>
</dbReference>
<evidence type="ECO:0000313" key="2">
    <source>
        <dbReference type="EMBL" id="RAI72459.1"/>
    </source>
</evidence>
<dbReference type="Gene3D" id="3.40.50.300">
    <property type="entry name" value="P-loop containing nucleotide triphosphate hydrolases"/>
    <property type="match status" value="1"/>
</dbReference>
<name>A0A327NDX1_PSEFL</name>
<comment type="caution">
    <text evidence="2">The sequence shown here is derived from an EMBL/GenBank/DDBJ whole genome shotgun (WGS) entry which is preliminary data.</text>
</comment>
<evidence type="ECO:0000259" key="1">
    <source>
        <dbReference type="Pfam" id="PF13304"/>
    </source>
</evidence>
<sequence length="763" mass="85815">MEYDERYVVTQLHAESFVDLNKSYAEIKSEDFLVLAFCHLAVEVGGLSGDVSEVQSAVAALKLKFDLKKYDERRLYNTFSTHYSQLVKSSRGEFDNSEAVRVATYLIDKFICYKCSIHHARPRVVASFVKSIQADVASLTVDMIPLVSELAIPGADYGLYSEGLTNSFLGHALRLKLFLNGVRYRILELEDFDGLSGSETYIFDSPGPHLPMHTYLNRFEQLSRRNGLRGKFVIVMPLGKETQRDVAKYVSPFINEWIHLDAVVTISSSGLRESNSTFLILVLSNNAPVADRFTLYIDVSRSNPSISELDPEDCALLAGAVFNLHKGNNLFNENITPRVMSILNAQFPSGYRDVRLLCAEVAHNHKKLLKIHPVKSILNRKAKRASSITFSADLREVISRIQSNEQSTCTYVIGSNGAGKSLMLRELIYRMSESNVETVGVSTGVHDRFPLDDENLKLFTYKGLRNRSEGITIPRLAQNATRLAAYIFKRQDLIDVLTECLFCFGYEARYYLVRKPQTTLEELPANVRFVPLGIVAAENILPQDLHSYEFGVVRADDKERISPISSLSSGEQNINFILLTILRSAARDTLFLLDEPEISLHLQWQQALPKVLSIMSDRFGMSFVVATHSPTIISNANEINSYSYDLRQGKLRLLTDEQRYSVESIILEGFGTYTPNNRGVHEKCARLVAGSMMDGDGDAILGGESLKQLGELRCLLLGKVNRTNIPGMREDLDLIEKAYNAIELLMKDRRLQDEFPSVDVAYE</sequence>
<evidence type="ECO:0000313" key="3">
    <source>
        <dbReference type="Proteomes" id="UP000249493"/>
    </source>
</evidence>
<dbReference type="GO" id="GO:0016887">
    <property type="term" value="F:ATP hydrolysis activity"/>
    <property type="evidence" value="ECO:0007669"/>
    <property type="project" value="InterPro"/>
</dbReference>
<dbReference type="PANTHER" id="PTHR43581">
    <property type="entry name" value="ATP/GTP PHOSPHATASE"/>
    <property type="match status" value="1"/>
</dbReference>
<gene>
    <name evidence="2" type="ORF">DOZ80_02640</name>
</gene>
<dbReference type="PANTHER" id="PTHR43581:SF4">
    <property type="entry name" value="ATP_GTP PHOSPHATASE"/>
    <property type="match status" value="1"/>
</dbReference>
<dbReference type="EMBL" id="QLIN01000001">
    <property type="protein sequence ID" value="RAI72459.1"/>
    <property type="molecule type" value="Genomic_DNA"/>
</dbReference>
<dbReference type="Proteomes" id="UP000249493">
    <property type="component" value="Unassembled WGS sequence"/>
</dbReference>
<dbReference type="GO" id="GO:0005524">
    <property type="term" value="F:ATP binding"/>
    <property type="evidence" value="ECO:0007669"/>
    <property type="project" value="InterPro"/>
</dbReference>
<reference evidence="2 3" key="1">
    <citation type="submission" date="2018-06" db="EMBL/GenBank/DDBJ databases">
        <authorList>
            <person name="Zhirakovskaya E."/>
        </authorList>
    </citation>
    <scope>NUCLEOTIDE SEQUENCE [LARGE SCALE GENOMIC DNA]</scope>
    <source>
        <strain evidence="2 3">LY3</strain>
    </source>
</reference>
<dbReference type="RefSeq" id="WP_111280028.1">
    <property type="nucleotide sequence ID" value="NZ_QLIN01000001.1"/>
</dbReference>
<dbReference type="Pfam" id="PF13304">
    <property type="entry name" value="AAA_21"/>
    <property type="match status" value="1"/>
</dbReference>